<organism evidence="7 8">
    <name type="scientific">Stemphylium lycopersici</name>
    <name type="common">Tomato gray leaf spot disease fungus</name>
    <name type="synonym">Thyrospora lycopersici</name>
    <dbReference type="NCBI Taxonomy" id="183478"/>
    <lineage>
        <taxon>Eukaryota</taxon>
        <taxon>Fungi</taxon>
        <taxon>Dikarya</taxon>
        <taxon>Ascomycota</taxon>
        <taxon>Pezizomycotina</taxon>
        <taxon>Dothideomycetes</taxon>
        <taxon>Pleosporomycetidae</taxon>
        <taxon>Pleosporales</taxon>
        <taxon>Pleosporineae</taxon>
        <taxon>Pleosporaceae</taxon>
        <taxon>Stemphylium</taxon>
    </lineage>
</organism>
<dbReference type="InterPro" id="IPR001766">
    <property type="entry name" value="Fork_head_dom"/>
</dbReference>
<dbReference type="InterPro" id="IPR030456">
    <property type="entry name" value="TF_fork_head_CS_2"/>
</dbReference>
<evidence type="ECO:0000256" key="1">
    <source>
        <dbReference type="ARBA" id="ARBA00004123"/>
    </source>
</evidence>
<evidence type="ECO:0000313" key="7">
    <source>
        <dbReference type="EMBL" id="RAR14216.1"/>
    </source>
</evidence>
<gene>
    <name evidence="7" type="ORF">DDE83_002484</name>
</gene>
<name>A0A364NAC2_STELY</name>
<feature type="compositionally biased region" description="Low complexity" evidence="5">
    <location>
        <begin position="323"/>
        <end position="334"/>
    </location>
</feature>
<dbReference type="SMART" id="SM00339">
    <property type="entry name" value="FH"/>
    <property type="match status" value="1"/>
</dbReference>
<dbReference type="InterPro" id="IPR036390">
    <property type="entry name" value="WH_DNA-bd_sf"/>
</dbReference>
<evidence type="ECO:0000259" key="6">
    <source>
        <dbReference type="PROSITE" id="PS50039"/>
    </source>
</evidence>
<feature type="compositionally biased region" description="Basic and acidic residues" evidence="5">
    <location>
        <begin position="457"/>
        <end position="469"/>
    </location>
</feature>
<reference evidence="8" key="1">
    <citation type="submission" date="2018-05" db="EMBL/GenBank/DDBJ databases">
        <title>Draft genome sequence of Stemphylium lycopersici strain CIDEFI 213.</title>
        <authorList>
            <person name="Medina R."/>
            <person name="Franco M.E.E."/>
            <person name="Lucentini C.G."/>
            <person name="Saparrat M.C.N."/>
            <person name="Balatti P.A."/>
        </authorList>
    </citation>
    <scope>NUCLEOTIDE SEQUENCE [LARGE SCALE GENOMIC DNA]</scope>
    <source>
        <strain evidence="8">CIDEFI 213</strain>
    </source>
</reference>
<dbReference type="GO" id="GO:0005634">
    <property type="term" value="C:nucleus"/>
    <property type="evidence" value="ECO:0007669"/>
    <property type="project" value="UniProtKB-SubCell"/>
</dbReference>
<dbReference type="CDD" id="cd00059">
    <property type="entry name" value="FH_FOX"/>
    <property type="match status" value="1"/>
</dbReference>
<feature type="region of interest" description="Disordered" evidence="5">
    <location>
        <begin position="678"/>
        <end position="706"/>
    </location>
</feature>
<comment type="caution">
    <text evidence="7">The sequence shown here is derived from an EMBL/GenBank/DDBJ whole genome shotgun (WGS) entry which is preliminary data.</text>
</comment>
<sequence length="788" mass="86157">MAAARRQPSMQIFQDPVQPHHHHQASALAPRYLDHVTSVADVSNTSNTLLAPPVAYTAEASPRKTRHISSSPPPSALVEKGLTTVKIPPPQEQCFRTDAPAKKDHPASAQDARPMATDLQYWASHASHMDKENAYYAGPVISAMAAAEPPMKHVSKRPTMDPAPLRDRTNVNTTANTKKQKLVKDIKVEDADGPLPEPDQMPSIEDDGNKPSYSYAMLIGMAILRAPSRRLTLAQIYKWISDTFAFYRNSQETGWQNSIRHNLSLSKSFSKQERPKDDPGKGHYWVINAGFEKQYHKVKPVRRAAHPESFAPDYTSDLPRPSPSMAASFPPMSSTKGFGSSRYPEDNELPSSEATIPCSDPAAHDGQDPLSMPPPRQIPSSPPPPADIHSSPPPPVSRSRSVREDTPPRAPRFPTNSRSGGRKRKFNSLGDSGYYSSIESSATKGNPVGPLLTSEADLDRPSLKRGRAEEEIARIRGSSYDSPTKTKTHMKQPGNAHIISSPLRQAGKMHDPLTPAIVFKRPALPPASASPNTNLRNHRNKMRELVGGSPDKSLAMWVDTSFLDNKTWSPAVGIPNDEHVNLVGHGFESTFDIFGDFSYNESPIKRSAKRPRLERAVTTSGVLADITGSKTNSPTPNWKLSSSFLNIPDLSPVKNLSPIKAPMLKPSTATPVVSFALPNAGKENGHSGLTPPQSFHGPAKSETQQQDDEDIFHLLHSDESEPGIDLLQGFEKIGARQLAVAPNGSPQKKSARSSLLSSRGLLHCSGPDDHHFGYSFDRPHWAILTLTM</sequence>
<dbReference type="Proteomes" id="UP000249619">
    <property type="component" value="Unassembled WGS sequence"/>
</dbReference>
<dbReference type="Pfam" id="PF00250">
    <property type="entry name" value="Forkhead"/>
    <property type="match status" value="1"/>
</dbReference>
<dbReference type="FunFam" id="1.10.10.10:FF:000260">
    <property type="entry name" value="Forkhead transcription factor (Sep1)"/>
    <property type="match status" value="1"/>
</dbReference>
<dbReference type="PANTHER" id="PTHR11829">
    <property type="entry name" value="FORKHEAD BOX PROTEIN"/>
    <property type="match status" value="1"/>
</dbReference>
<dbReference type="InterPro" id="IPR036388">
    <property type="entry name" value="WH-like_DNA-bd_sf"/>
</dbReference>
<dbReference type="GO" id="GO:0001228">
    <property type="term" value="F:DNA-binding transcription activator activity, RNA polymerase II-specific"/>
    <property type="evidence" value="ECO:0007669"/>
    <property type="project" value="UniProtKB-ARBA"/>
</dbReference>
<proteinExistence type="predicted"/>
<dbReference type="Gene3D" id="1.10.10.10">
    <property type="entry name" value="Winged helix-like DNA-binding domain superfamily/Winged helix DNA-binding domain"/>
    <property type="match status" value="1"/>
</dbReference>
<dbReference type="PROSITE" id="PS50039">
    <property type="entry name" value="FORK_HEAD_3"/>
    <property type="match status" value="1"/>
</dbReference>
<evidence type="ECO:0000256" key="5">
    <source>
        <dbReference type="SAM" id="MobiDB-lite"/>
    </source>
</evidence>
<dbReference type="SUPFAM" id="SSF46785">
    <property type="entry name" value="Winged helix' DNA-binding domain"/>
    <property type="match status" value="1"/>
</dbReference>
<dbReference type="GO" id="GO:0000978">
    <property type="term" value="F:RNA polymerase II cis-regulatory region sequence-specific DNA binding"/>
    <property type="evidence" value="ECO:0007669"/>
    <property type="project" value="UniProtKB-ARBA"/>
</dbReference>
<dbReference type="AlphaFoldDB" id="A0A364NAC2"/>
<dbReference type="EMBL" id="QGDH01000025">
    <property type="protein sequence ID" value="RAR14216.1"/>
    <property type="molecule type" value="Genomic_DNA"/>
</dbReference>
<protein>
    <submittedName>
        <fullName evidence="7">Forkhead box protein j2</fullName>
    </submittedName>
</protein>
<dbReference type="InterPro" id="IPR050211">
    <property type="entry name" value="FOX_domain-containing"/>
</dbReference>
<dbReference type="STRING" id="183478.A0A364NAC2"/>
<keyword evidence="2 4" id="KW-0238">DNA-binding</keyword>
<feature type="region of interest" description="Disordered" evidence="5">
    <location>
        <begin position="309"/>
        <end position="469"/>
    </location>
</feature>
<dbReference type="PANTHER" id="PTHR11829:SF343">
    <property type="entry name" value="FORK-HEAD DOMAIN-CONTAINING PROTEIN"/>
    <property type="match status" value="1"/>
</dbReference>
<evidence type="ECO:0000256" key="4">
    <source>
        <dbReference type="PROSITE-ProRule" id="PRU00089"/>
    </source>
</evidence>
<evidence type="ECO:0000313" key="8">
    <source>
        <dbReference type="Proteomes" id="UP000249619"/>
    </source>
</evidence>
<comment type="subcellular location">
    <subcellularLocation>
        <location evidence="1 4">Nucleus</location>
    </subcellularLocation>
</comment>
<feature type="domain" description="Fork-head" evidence="6">
    <location>
        <begin position="210"/>
        <end position="305"/>
    </location>
</feature>
<feature type="region of interest" description="Disordered" evidence="5">
    <location>
        <begin position="1"/>
        <end position="26"/>
    </location>
</feature>
<keyword evidence="8" id="KW-1185">Reference proteome</keyword>
<feature type="DNA-binding region" description="Fork-head" evidence="4">
    <location>
        <begin position="210"/>
        <end position="305"/>
    </location>
</feature>
<evidence type="ECO:0000256" key="2">
    <source>
        <dbReference type="ARBA" id="ARBA00023125"/>
    </source>
</evidence>
<evidence type="ECO:0000256" key="3">
    <source>
        <dbReference type="ARBA" id="ARBA00023242"/>
    </source>
</evidence>
<accession>A0A364NAC2</accession>
<feature type="compositionally biased region" description="Polar residues" evidence="5">
    <location>
        <begin position="434"/>
        <end position="444"/>
    </location>
</feature>
<feature type="compositionally biased region" description="Pro residues" evidence="5">
    <location>
        <begin position="371"/>
        <end position="396"/>
    </location>
</feature>
<keyword evidence="3 4" id="KW-0539">Nucleus</keyword>
<dbReference type="PRINTS" id="PR00053">
    <property type="entry name" value="FORKHEAD"/>
</dbReference>
<dbReference type="PROSITE" id="PS00658">
    <property type="entry name" value="FORK_HEAD_2"/>
    <property type="match status" value="1"/>
</dbReference>